<dbReference type="AlphaFoldDB" id="A0A6J7E9C3"/>
<evidence type="ECO:0000313" key="2">
    <source>
        <dbReference type="EMBL" id="CAB4877384.1"/>
    </source>
</evidence>
<name>A0A6J7E9C3_9ZZZZ</name>
<evidence type="ECO:0000259" key="1">
    <source>
        <dbReference type="PROSITE" id="PS50093"/>
    </source>
</evidence>
<proteinExistence type="predicted"/>
<dbReference type="SUPFAM" id="SSF49299">
    <property type="entry name" value="PKD domain"/>
    <property type="match status" value="1"/>
</dbReference>
<sequence>MSAVVMPAVLAVGTPATAAAVVGSARPAVDVIGDDQGDRFVGSGGLVLPGTIGDETRQRVATCGDCRWRLADPCAVSGDLGAHAACLSVTRGCARGASLLRVWVSDDAGATWRDLGLVCIPPGGPVTVADVGRKIRGEFERLVPSVGIVVQPARGVLPYVPVIFDSTQPASIEPTDYAIDDTRVTLTPRPAWTWEFGDGGVLHTAIPGSRYPNTDVSHSFGRTGRMTVRVTATWSATYTINGLGPFRVSLPITQEATTVVNVGQARAVLVP</sequence>
<dbReference type="InterPro" id="IPR035986">
    <property type="entry name" value="PKD_dom_sf"/>
</dbReference>
<dbReference type="EMBL" id="CAFBLS010000117">
    <property type="protein sequence ID" value="CAB4877384.1"/>
    <property type="molecule type" value="Genomic_DNA"/>
</dbReference>
<protein>
    <submittedName>
        <fullName evidence="2">Unannotated protein</fullName>
    </submittedName>
</protein>
<dbReference type="PROSITE" id="PS50093">
    <property type="entry name" value="PKD"/>
    <property type="match status" value="1"/>
</dbReference>
<accession>A0A6J7E9C3</accession>
<feature type="domain" description="PKD" evidence="1">
    <location>
        <begin position="187"/>
        <end position="233"/>
    </location>
</feature>
<dbReference type="CDD" id="cd00146">
    <property type="entry name" value="PKD"/>
    <property type="match status" value="1"/>
</dbReference>
<organism evidence="2">
    <name type="scientific">freshwater metagenome</name>
    <dbReference type="NCBI Taxonomy" id="449393"/>
    <lineage>
        <taxon>unclassified sequences</taxon>
        <taxon>metagenomes</taxon>
        <taxon>ecological metagenomes</taxon>
    </lineage>
</organism>
<gene>
    <name evidence="2" type="ORF">UFOPK3402_01028</name>
</gene>
<reference evidence="2" key="1">
    <citation type="submission" date="2020-05" db="EMBL/GenBank/DDBJ databases">
        <authorList>
            <person name="Chiriac C."/>
            <person name="Salcher M."/>
            <person name="Ghai R."/>
            <person name="Kavagutti S V."/>
        </authorList>
    </citation>
    <scope>NUCLEOTIDE SEQUENCE</scope>
</reference>
<dbReference type="InterPro" id="IPR000601">
    <property type="entry name" value="PKD_dom"/>
</dbReference>